<proteinExistence type="predicted"/>
<name>A0ABD2WUX0_9HYME</name>
<reference evidence="2 3" key="1">
    <citation type="journal article" date="2024" name="bioRxiv">
        <title>A reference genome for Trichogramma kaykai: A tiny desert-dwelling parasitoid wasp with competing sex-ratio distorters.</title>
        <authorList>
            <person name="Culotta J."/>
            <person name="Lindsey A.R."/>
        </authorList>
    </citation>
    <scope>NUCLEOTIDE SEQUENCE [LARGE SCALE GENOMIC DNA]</scope>
    <source>
        <strain evidence="2 3">KSX58</strain>
    </source>
</reference>
<evidence type="ECO:0000256" key="1">
    <source>
        <dbReference type="SAM" id="MobiDB-lite"/>
    </source>
</evidence>
<accession>A0ABD2WUX0</accession>
<gene>
    <name evidence="2" type="ORF">TKK_009708</name>
</gene>
<comment type="caution">
    <text evidence="2">The sequence shown here is derived from an EMBL/GenBank/DDBJ whole genome shotgun (WGS) entry which is preliminary data.</text>
</comment>
<feature type="compositionally biased region" description="Low complexity" evidence="1">
    <location>
        <begin position="29"/>
        <end position="39"/>
    </location>
</feature>
<sequence length="183" mass="20831">MLKIFKSSRGEVNKWDGDWKGGGARDGGSRTTTTQQQLQRQRRRRQHRARRKRKLLLNYTSYVPFPSPSPSPFSSLTFNVAWIDKKTKINLLDPANRDKAPIYNFTAGRRHLRDTSSVFFSLDRCCQGRSLRLDAGACAANDSDTTTRRARRCCSVIIPKNCYRVSRQTSSSSSSSSIQYSIE</sequence>
<protein>
    <submittedName>
        <fullName evidence="2">Uncharacterized protein</fullName>
    </submittedName>
</protein>
<keyword evidence="3" id="KW-1185">Reference proteome</keyword>
<dbReference type="Proteomes" id="UP001627154">
    <property type="component" value="Unassembled WGS sequence"/>
</dbReference>
<feature type="compositionally biased region" description="Basic residues" evidence="1">
    <location>
        <begin position="40"/>
        <end position="50"/>
    </location>
</feature>
<feature type="region of interest" description="Disordered" evidence="1">
    <location>
        <begin position="15"/>
        <end position="50"/>
    </location>
</feature>
<dbReference type="AlphaFoldDB" id="A0ABD2WUX0"/>
<organism evidence="2 3">
    <name type="scientific">Trichogramma kaykai</name>
    <dbReference type="NCBI Taxonomy" id="54128"/>
    <lineage>
        <taxon>Eukaryota</taxon>
        <taxon>Metazoa</taxon>
        <taxon>Ecdysozoa</taxon>
        <taxon>Arthropoda</taxon>
        <taxon>Hexapoda</taxon>
        <taxon>Insecta</taxon>
        <taxon>Pterygota</taxon>
        <taxon>Neoptera</taxon>
        <taxon>Endopterygota</taxon>
        <taxon>Hymenoptera</taxon>
        <taxon>Apocrita</taxon>
        <taxon>Proctotrupomorpha</taxon>
        <taxon>Chalcidoidea</taxon>
        <taxon>Trichogrammatidae</taxon>
        <taxon>Trichogramma</taxon>
    </lineage>
</organism>
<evidence type="ECO:0000313" key="2">
    <source>
        <dbReference type="EMBL" id="KAL3396282.1"/>
    </source>
</evidence>
<dbReference type="EMBL" id="JBJJXI010000072">
    <property type="protein sequence ID" value="KAL3396282.1"/>
    <property type="molecule type" value="Genomic_DNA"/>
</dbReference>
<evidence type="ECO:0000313" key="3">
    <source>
        <dbReference type="Proteomes" id="UP001627154"/>
    </source>
</evidence>